<dbReference type="OrthoDB" id="6364622at2759"/>
<evidence type="ECO:0000313" key="3">
    <source>
        <dbReference type="Proteomes" id="UP000000305"/>
    </source>
</evidence>
<protein>
    <submittedName>
        <fullName evidence="2">Uncharacterized protein</fullName>
    </submittedName>
</protein>
<name>E9FST0_DAPPU</name>
<proteinExistence type="predicted"/>
<dbReference type="Proteomes" id="UP000000305">
    <property type="component" value="Unassembled WGS sequence"/>
</dbReference>
<gene>
    <name evidence="2" type="ORF">DAPPUDRAFT_94696</name>
</gene>
<reference evidence="2 3" key="1">
    <citation type="journal article" date="2011" name="Science">
        <title>The ecoresponsive genome of Daphnia pulex.</title>
        <authorList>
            <person name="Colbourne J.K."/>
            <person name="Pfrender M.E."/>
            <person name="Gilbert D."/>
            <person name="Thomas W.K."/>
            <person name="Tucker A."/>
            <person name="Oakley T.H."/>
            <person name="Tokishita S."/>
            <person name="Aerts A."/>
            <person name="Arnold G.J."/>
            <person name="Basu M.K."/>
            <person name="Bauer D.J."/>
            <person name="Caceres C.E."/>
            <person name="Carmel L."/>
            <person name="Casola C."/>
            <person name="Choi J.H."/>
            <person name="Detter J.C."/>
            <person name="Dong Q."/>
            <person name="Dusheyko S."/>
            <person name="Eads B.D."/>
            <person name="Frohlich T."/>
            <person name="Geiler-Samerotte K.A."/>
            <person name="Gerlach D."/>
            <person name="Hatcher P."/>
            <person name="Jogdeo S."/>
            <person name="Krijgsveld J."/>
            <person name="Kriventseva E.V."/>
            <person name="Kultz D."/>
            <person name="Laforsch C."/>
            <person name="Lindquist E."/>
            <person name="Lopez J."/>
            <person name="Manak J.R."/>
            <person name="Muller J."/>
            <person name="Pangilinan J."/>
            <person name="Patwardhan R.P."/>
            <person name="Pitluck S."/>
            <person name="Pritham E.J."/>
            <person name="Rechtsteiner A."/>
            <person name="Rho M."/>
            <person name="Rogozin I.B."/>
            <person name="Sakarya O."/>
            <person name="Salamov A."/>
            <person name="Schaack S."/>
            <person name="Shapiro H."/>
            <person name="Shiga Y."/>
            <person name="Skalitzky C."/>
            <person name="Smith Z."/>
            <person name="Souvorov A."/>
            <person name="Sung W."/>
            <person name="Tang Z."/>
            <person name="Tsuchiya D."/>
            <person name="Tu H."/>
            <person name="Vos H."/>
            <person name="Wang M."/>
            <person name="Wolf Y.I."/>
            <person name="Yamagata H."/>
            <person name="Yamada T."/>
            <person name="Ye Y."/>
            <person name="Shaw J.R."/>
            <person name="Andrews J."/>
            <person name="Crease T.J."/>
            <person name="Tang H."/>
            <person name="Lucas S.M."/>
            <person name="Robertson H.M."/>
            <person name="Bork P."/>
            <person name="Koonin E.V."/>
            <person name="Zdobnov E.M."/>
            <person name="Grigoriev I.V."/>
            <person name="Lynch M."/>
            <person name="Boore J.L."/>
        </authorList>
    </citation>
    <scope>NUCLEOTIDE SEQUENCE [LARGE SCALE GENOMIC DNA]</scope>
</reference>
<feature type="compositionally biased region" description="Basic and acidic residues" evidence="1">
    <location>
        <begin position="168"/>
        <end position="177"/>
    </location>
</feature>
<accession>E9FST0</accession>
<evidence type="ECO:0000313" key="2">
    <source>
        <dbReference type="EMBL" id="EFX89251.1"/>
    </source>
</evidence>
<keyword evidence="3" id="KW-1185">Reference proteome</keyword>
<sequence>MAFLICQIGCTNRIPKVAKDRRNQIGSKLFLRQEKQFFLYSIRSYSVQSGKGQHRRSHKLVIVDIHGPKDGNLYTTLKHLSIGNVHKDWPSGSISSQEWHREVAQPPRENTYHPAALSSSIKTSDILSDGRSDEILEEEFYDSSELFDEEEVELESTTFQHTTVAKPKSKDDISVPDREDEDETMEIQSAFTSGISNLPHRIEESGTGDKDKEQVNVKAPAATNQNTPTWKQLYPQLLAPVTPPCKRVIVAKEHPSFKPKVIDNHRVSNVLKADSVYARIQPSLRHRNGTG</sequence>
<feature type="region of interest" description="Disordered" evidence="1">
    <location>
        <begin position="157"/>
        <end position="180"/>
    </location>
</feature>
<dbReference type="InParanoid" id="E9FST0"/>
<evidence type="ECO:0000256" key="1">
    <source>
        <dbReference type="SAM" id="MobiDB-lite"/>
    </source>
</evidence>
<dbReference type="KEGG" id="dpx:DAPPUDRAFT_94696"/>
<organism evidence="2 3">
    <name type="scientific">Daphnia pulex</name>
    <name type="common">Water flea</name>
    <dbReference type="NCBI Taxonomy" id="6669"/>
    <lineage>
        <taxon>Eukaryota</taxon>
        <taxon>Metazoa</taxon>
        <taxon>Ecdysozoa</taxon>
        <taxon>Arthropoda</taxon>
        <taxon>Crustacea</taxon>
        <taxon>Branchiopoda</taxon>
        <taxon>Diplostraca</taxon>
        <taxon>Cladocera</taxon>
        <taxon>Anomopoda</taxon>
        <taxon>Daphniidae</taxon>
        <taxon>Daphnia</taxon>
    </lineage>
</organism>
<dbReference type="EMBL" id="GL732524">
    <property type="protein sequence ID" value="EFX89251.1"/>
    <property type="molecule type" value="Genomic_DNA"/>
</dbReference>
<dbReference type="HOGENOM" id="CLU_957315_0_0_1"/>
<dbReference type="AlphaFoldDB" id="E9FST0"/>